<name>A0A9X4FAX0_9VIBR</name>
<dbReference type="Proteomes" id="UP001140978">
    <property type="component" value="Unassembled WGS sequence"/>
</dbReference>
<reference evidence="1" key="1">
    <citation type="submission" date="2022-02" db="EMBL/GenBank/DDBJ databases">
        <title>Emergence and expansion in Europe of a Vibrio aestuarianus clonal complex pathogenic for oysters.</title>
        <authorList>
            <person name="Mesnil A."/>
            <person name="Travers M.-A."/>
        </authorList>
    </citation>
    <scope>NUCLEOTIDE SEQUENCE</scope>
    <source>
        <strain evidence="1">19_064_15T1</strain>
    </source>
</reference>
<dbReference type="RefSeq" id="WP_171981801.1">
    <property type="nucleotide sequence ID" value="NZ_JAAKZK010000018.1"/>
</dbReference>
<accession>A0A9X4FAX0</accession>
<dbReference type="SUPFAM" id="SSF46785">
    <property type="entry name" value="Winged helix' DNA-binding domain"/>
    <property type="match status" value="1"/>
</dbReference>
<evidence type="ECO:0000313" key="1">
    <source>
        <dbReference type="EMBL" id="MDE1347344.1"/>
    </source>
</evidence>
<dbReference type="EMBL" id="JAKNAX010000036">
    <property type="protein sequence ID" value="MDE1347344.1"/>
    <property type="molecule type" value="Genomic_DNA"/>
</dbReference>
<organism evidence="1 2">
    <name type="scientific">Vibrio aestuarianus</name>
    <dbReference type="NCBI Taxonomy" id="28171"/>
    <lineage>
        <taxon>Bacteria</taxon>
        <taxon>Pseudomonadati</taxon>
        <taxon>Pseudomonadota</taxon>
        <taxon>Gammaproteobacteria</taxon>
        <taxon>Vibrionales</taxon>
        <taxon>Vibrionaceae</taxon>
        <taxon>Vibrio</taxon>
    </lineage>
</organism>
<sequence>MKARIGIVSEETIRKYMINVVTGSVQPSEDIPKLWFTSLDEVSKVLSRENIELMLLIAKEQPHNLTELANISKIDICELSNTINVLSSKGFVRIEKQGTASRPIALFSDFEIVFGQELENELQGNR</sequence>
<proteinExistence type="predicted"/>
<dbReference type="InterPro" id="IPR036390">
    <property type="entry name" value="WH_DNA-bd_sf"/>
</dbReference>
<gene>
    <name evidence="1" type="ORF">L9X51_12990</name>
</gene>
<comment type="caution">
    <text evidence="1">The sequence shown here is derived from an EMBL/GenBank/DDBJ whole genome shotgun (WGS) entry which is preliminary data.</text>
</comment>
<evidence type="ECO:0000313" key="2">
    <source>
        <dbReference type="Proteomes" id="UP001140978"/>
    </source>
</evidence>
<dbReference type="Pfam" id="PF25212">
    <property type="entry name" value="HVO_A0114"/>
    <property type="match status" value="1"/>
</dbReference>
<protein>
    <submittedName>
        <fullName evidence="1">Transcriptional regulator</fullName>
    </submittedName>
</protein>
<dbReference type="AlphaFoldDB" id="A0A9X4FAX0"/>